<gene>
    <name evidence="1" type="ORF">I6G81_03150</name>
</gene>
<evidence type="ECO:0000313" key="2">
    <source>
        <dbReference type="Proteomes" id="UP000596196"/>
    </source>
</evidence>
<protein>
    <submittedName>
        <fullName evidence="1">Uncharacterized protein</fullName>
    </submittedName>
</protein>
<sequence length="162" mass="19662">MLNYKLEKDYLYSDGYYRQKSVGDAVNVVDKLLVQLINEWNTVRRDTSLQEDDIMHEKIDALRDCLYYLTNKDEYNNDIEVRQRLHENYHFWEKYGATTDEEFDKIRLEEKEKGEPKIEKKLHKKKLQIRRAGRVIIKERLYGMWAVPYLKGSTFEQFRSRA</sequence>
<dbReference type="EMBL" id="CP065877">
    <property type="protein sequence ID" value="QQA16510.1"/>
    <property type="molecule type" value="Genomic_DNA"/>
</dbReference>
<dbReference type="Proteomes" id="UP000596196">
    <property type="component" value="Chromosome"/>
</dbReference>
<keyword evidence="2" id="KW-1185">Reference proteome</keyword>
<organism evidence="1 2">
    <name type="scientific">Bacillus mycoides</name>
    <dbReference type="NCBI Taxonomy" id="1405"/>
    <lineage>
        <taxon>Bacteria</taxon>
        <taxon>Bacillati</taxon>
        <taxon>Bacillota</taxon>
        <taxon>Bacilli</taxon>
        <taxon>Bacillales</taxon>
        <taxon>Bacillaceae</taxon>
        <taxon>Bacillus</taxon>
        <taxon>Bacillus cereus group</taxon>
    </lineage>
</organism>
<evidence type="ECO:0000313" key="1">
    <source>
        <dbReference type="EMBL" id="QQA16510.1"/>
    </source>
</evidence>
<proteinExistence type="predicted"/>
<reference evidence="1 2" key="1">
    <citation type="submission" date="2020-12" db="EMBL/GenBank/DDBJ databases">
        <title>FDA dAtabase for Regulatory Grade micrObial Sequences (FDA-ARGOS): Supporting development and validation of Infectious Disease Dx tests.</title>
        <authorList>
            <person name="Nelson B."/>
            <person name="Plummer A."/>
            <person name="Tallon L."/>
            <person name="Sadzewicz L."/>
            <person name="Zhao X."/>
            <person name="Boylan J."/>
            <person name="Ott S."/>
            <person name="Bowen H."/>
            <person name="Vavikolanu K."/>
            <person name="Mehta A."/>
            <person name="Aluvathingal J."/>
            <person name="Nadendla S."/>
            <person name="Myers T."/>
            <person name="Yan Y."/>
            <person name="Sichtig H."/>
        </authorList>
    </citation>
    <scope>NUCLEOTIDE SEQUENCE [LARGE SCALE GENOMIC DNA]</scope>
    <source>
        <strain evidence="1 2">FDAARGOS_924</strain>
    </source>
</reference>
<dbReference type="RefSeq" id="WP_003193430.1">
    <property type="nucleotide sequence ID" value="NZ_CP009692.1"/>
</dbReference>
<name>A0ABX6Z976_BACMY</name>
<accession>A0ABX6Z976</accession>